<sequence length="123" mass="13506">MAKSPEEIVALVEATGGKKAKRKALKKVPEGTKEKKLPKDVRDGLEKHFGAKLAKVRVHTGGNTKEICKELKAKAFTMGHNVYFMRPGDAKKPETLVHELAHVLQQTRGKVAKVKEGEALIAK</sequence>
<organism evidence="2 3">
    <name type="scientific">Parasedimentitalea marina</name>
    <dbReference type="NCBI Taxonomy" id="2483033"/>
    <lineage>
        <taxon>Bacteria</taxon>
        <taxon>Pseudomonadati</taxon>
        <taxon>Pseudomonadota</taxon>
        <taxon>Alphaproteobacteria</taxon>
        <taxon>Rhodobacterales</taxon>
        <taxon>Paracoccaceae</taxon>
        <taxon>Parasedimentitalea</taxon>
    </lineage>
</organism>
<proteinExistence type="predicted"/>
<reference evidence="2 3" key="1">
    <citation type="submission" date="2018-10" db="EMBL/GenBank/DDBJ databases">
        <title>Parasedimentitalea marina sp. nov., a psychrophilic bacterium isolated from deep seawater of the New Britain Trench.</title>
        <authorList>
            <person name="Cao J."/>
        </authorList>
    </citation>
    <scope>NUCLEOTIDE SEQUENCE [LARGE SCALE GENOMIC DNA]</scope>
    <source>
        <strain evidence="2 3">W43</strain>
    </source>
</reference>
<dbReference type="EMBL" id="CP033219">
    <property type="protein sequence ID" value="AZV79503.1"/>
    <property type="molecule type" value="Genomic_DNA"/>
</dbReference>
<gene>
    <name evidence="2" type="ORF">EBB79_17595</name>
</gene>
<protein>
    <submittedName>
        <fullName evidence="2">DUF4157 domain-containing protein</fullName>
    </submittedName>
</protein>
<dbReference type="Pfam" id="PF13699">
    <property type="entry name" value="eCIS_core"/>
    <property type="match status" value="1"/>
</dbReference>
<name>A0A3T0N630_9RHOB</name>
<evidence type="ECO:0000313" key="3">
    <source>
        <dbReference type="Proteomes" id="UP000283063"/>
    </source>
</evidence>
<dbReference type="InterPro" id="IPR025295">
    <property type="entry name" value="eCIS_core_dom"/>
</dbReference>
<dbReference type="OrthoDB" id="7387101at2"/>
<dbReference type="AlphaFoldDB" id="A0A3T0N630"/>
<dbReference type="Proteomes" id="UP000283063">
    <property type="component" value="Chromosome"/>
</dbReference>
<evidence type="ECO:0000313" key="2">
    <source>
        <dbReference type="EMBL" id="AZV79503.1"/>
    </source>
</evidence>
<feature type="domain" description="eCIS core" evidence="1">
    <location>
        <begin position="37"/>
        <end position="109"/>
    </location>
</feature>
<evidence type="ECO:0000259" key="1">
    <source>
        <dbReference type="Pfam" id="PF13699"/>
    </source>
</evidence>
<accession>A0A3T0N630</accession>
<keyword evidence="3" id="KW-1185">Reference proteome</keyword>
<dbReference type="KEGG" id="sedi:EBB79_17595"/>
<dbReference type="RefSeq" id="WP_127750084.1">
    <property type="nucleotide sequence ID" value="NZ_CP033219.1"/>
</dbReference>